<dbReference type="Pfam" id="PF07969">
    <property type="entry name" value="Amidohydro_3"/>
    <property type="match status" value="1"/>
</dbReference>
<dbReference type="Gene3D" id="3.20.20.140">
    <property type="entry name" value="Metal-dependent hydrolases"/>
    <property type="match status" value="1"/>
</dbReference>
<dbReference type="PANTHER" id="PTHR22642">
    <property type="entry name" value="IMIDAZOLONEPROPIONASE"/>
    <property type="match status" value="1"/>
</dbReference>
<feature type="domain" description="Amidohydrolase 3" evidence="1">
    <location>
        <begin position="55"/>
        <end position="435"/>
    </location>
</feature>
<dbReference type="InterPro" id="IPR032466">
    <property type="entry name" value="Metal_Hydrolase"/>
</dbReference>
<dbReference type="EMBL" id="JENY01000042">
    <property type="protein sequence ID" value="EXL01482.1"/>
    <property type="molecule type" value="Genomic_DNA"/>
</dbReference>
<dbReference type="HOGENOM" id="CLU_009942_1_1_5"/>
<dbReference type="Proteomes" id="UP000019849">
    <property type="component" value="Unassembled WGS sequence"/>
</dbReference>
<dbReference type="SUPFAM" id="SSF51556">
    <property type="entry name" value="Metallo-dependent hydrolases"/>
    <property type="match status" value="1"/>
</dbReference>
<name>A0A011TC90_9HYPH</name>
<dbReference type="eggNOG" id="COG1475">
    <property type="taxonomic scope" value="Bacteria"/>
</dbReference>
<dbReference type="eggNOG" id="COG1574">
    <property type="taxonomic scope" value="Bacteria"/>
</dbReference>
<dbReference type="PATRIC" id="fig|69279.3.peg.4657"/>
<evidence type="ECO:0000259" key="1">
    <source>
        <dbReference type="Pfam" id="PF07969"/>
    </source>
</evidence>
<evidence type="ECO:0000313" key="2">
    <source>
        <dbReference type="EMBL" id="EXL01482.1"/>
    </source>
</evidence>
<accession>A0A011TC90</accession>
<sequence length="445" mass="47307">MALIAVTHALAAQTFYPGMNTHVLEIRPISADLDGHAIGIEDTEAAKLLSDRHAGCGHAAALNSVALARLGFESTTTDPSGGIIERDSEGLTGIVKEAAAERAFRALPVPDFDAMAQAMDAVIADYLACGVTGATEAAVGFTAGFDAEWSFWKSFRKRSRSPIRMSFMLAETAADMALRDIRPSSAPDWQVDTLKFFADGVIGNRSAAMRHPYLDRPQDRGILMSEAPIFRAEILAAVKDGWNVAVHAIGDSAINIVAEAFHAAHQTHGSRRLRVEHLALPTDHALNLLRQAEAIIVPQYGFLAAMGDGFMAAVGEERAAKLYPGYSLLKAGFHIAGSSDAPATPMSPFYGMAAAVSRRTSGGHTLAVEERMSAQEALHTYTVGGAYAGGFQGLRGQLCPGAYADLAVLDRDPIHSTSEEIASTSVLATFVGGQLAFKHREAIFL</sequence>
<dbReference type="AlphaFoldDB" id="A0A011TC90"/>
<organism evidence="2 3">
    <name type="scientific">Aquamicrobium defluvii</name>
    <dbReference type="NCBI Taxonomy" id="69279"/>
    <lineage>
        <taxon>Bacteria</taxon>
        <taxon>Pseudomonadati</taxon>
        <taxon>Pseudomonadota</taxon>
        <taxon>Alphaproteobacteria</taxon>
        <taxon>Hyphomicrobiales</taxon>
        <taxon>Phyllobacteriaceae</taxon>
        <taxon>Aquamicrobium</taxon>
    </lineage>
</organism>
<dbReference type="SUPFAM" id="SSF51338">
    <property type="entry name" value="Composite domain of metallo-dependent hydrolases"/>
    <property type="match status" value="1"/>
</dbReference>
<reference evidence="2 3" key="1">
    <citation type="submission" date="2014-02" db="EMBL/GenBank/DDBJ databases">
        <title>Aquamicrobium defluvii Genome sequencing.</title>
        <authorList>
            <person name="Wang X."/>
        </authorList>
    </citation>
    <scope>NUCLEOTIDE SEQUENCE [LARGE SCALE GENOMIC DNA]</scope>
    <source>
        <strain evidence="2 3">W13Z1</strain>
    </source>
</reference>
<dbReference type="STRING" id="69279.BG36_19030"/>
<dbReference type="PANTHER" id="PTHR22642:SF2">
    <property type="entry name" value="PROTEIN LONG AFTER FAR-RED 3"/>
    <property type="match status" value="1"/>
</dbReference>
<gene>
    <name evidence="2" type="ORF">BG36_19030</name>
</gene>
<dbReference type="GO" id="GO:0016810">
    <property type="term" value="F:hydrolase activity, acting on carbon-nitrogen (but not peptide) bonds"/>
    <property type="evidence" value="ECO:0007669"/>
    <property type="project" value="InterPro"/>
</dbReference>
<evidence type="ECO:0000313" key="3">
    <source>
        <dbReference type="Proteomes" id="UP000019849"/>
    </source>
</evidence>
<protein>
    <recommendedName>
        <fullName evidence="1">Amidohydrolase 3 domain-containing protein</fullName>
    </recommendedName>
</protein>
<proteinExistence type="predicted"/>
<dbReference type="InterPro" id="IPR013108">
    <property type="entry name" value="Amidohydro_3"/>
</dbReference>
<comment type="caution">
    <text evidence="2">The sequence shown here is derived from an EMBL/GenBank/DDBJ whole genome shotgun (WGS) entry which is preliminary data.</text>
</comment>
<dbReference type="InterPro" id="IPR011059">
    <property type="entry name" value="Metal-dep_hydrolase_composite"/>
</dbReference>